<evidence type="ECO:0000259" key="5">
    <source>
        <dbReference type="PROSITE" id="PS50280"/>
    </source>
</evidence>
<feature type="region of interest" description="Disordered" evidence="4">
    <location>
        <begin position="20"/>
        <end position="48"/>
    </location>
</feature>
<dbReference type="Proteomes" id="UP000324585">
    <property type="component" value="Unassembled WGS sequence"/>
</dbReference>
<dbReference type="AlphaFoldDB" id="A0A5J4ZBP4"/>
<protein>
    <submittedName>
        <fullName evidence="6">Ribulose-1,5 bisphosphate carboxylase/oxygenase large subunit N-methyltransferase, chloroplastic</fullName>
    </submittedName>
</protein>
<accession>A0A5J4ZBP4</accession>
<dbReference type="InterPro" id="IPR015353">
    <property type="entry name" value="Rubisco_LSMT_subst-bd"/>
</dbReference>
<dbReference type="PANTHER" id="PTHR13271">
    <property type="entry name" value="UNCHARACTERIZED PUTATIVE METHYLTRANSFERASE"/>
    <property type="match status" value="1"/>
</dbReference>
<dbReference type="InterPro" id="IPR050600">
    <property type="entry name" value="SETD3_SETD6_MTase"/>
</dbReference>
<dbReference type="SUPFAM" id="SSF82199">
    <property type="entry name" value="SET domain"/>
    <property type="match status" value="1"/>
</dbReference>
<dbReference type="InterPro" id="IPR046341">
    <property type="entry name" value="SET_dom_sf"/>
</dbReference>
<dbReference type="GO" id="GO:0032259">
    <property type="term" value="P:methylation"/>
    <property type="evidence" value="ECO:0007669"/>
    <property type="project" value="UniProtKB-KW"/>
</dbReference>
<keyword evidence="2 6" id="KW-0808">Transferase</keyword>
<evidence type="ECO:0000256" key="3">
    <source>
        <dbReference type="ARBA" id="ARBA00022691"/>
    </source>
</evidence>
<dbReference type="OrthoDB" id="341421at2759"/>
<keyword evidence="3" id="KW-0949">S-adenosyl-L-methionine</keyword>
<dbReference type="Gene3D" id="3.90.1410.10">
    <property type="entry name" value="set domain protein methyltransferase, domain 1"/>
    <property type="match status" value="1"/>
</dbReference>
<dbReference type="InterPro" id="IPR044431">
    <property type="entry name" value="SET_RBCMT"/>
</dbReference>
<sequence length="513" mass="57500">MAGSPCFTAPALTELAALNAQRGAATPARRSSANRPRARETRVSGAKGGRLRNMVPVVSAANSSSADADTNADAPMSAKERADAANRALMEWLGENGMHISDSAGWGVPPHSLVISNETTDDFEPSGRGLLARREITQSEALFQIPKALVITKSTAQQLLGKHVITDETDEFIALALALLTESTKGARSFYKPYLDIIPSMEELNPLFLWSEEDRQVLRGSPTLIAAESLKQKLVREYEMVMQDIVLKHADVFPARNGEAFMSQQDWNWAFAVLFSRTICFPSTKELALVPYADLMNHSSFCACFFDCRKGGSMFDRQEFVVLYSDRDYKQAEQVYVTYGQKSNAELLLLYGFVVERNPFDSVELCVSLSEQDPLYDRKRNTLDDWGLPTVSRFPLFQDRYPKELIEYLRFCCATEKEMDADFGEFVSRQNEDSVAAALIEACEAALEGYPNSIEEDEALLGDRSLYSMLTQNMKWAIKLRRAEKRILKRTITNTQRERKRPSLMFSATAGRA</sequence>
<dbReference type="Gene3D" id="3.90.1420.10">
    <property type="entry name" value="Rubisco LSMT, substrate-binding domain"/>
    <property type="match status" value="1"/>
</dbReference>
<dbReference type="InterPro" id="IPR036464">
    <property type="entry name" value="Rubisco_LSMT_subst-bd_sf"/>
</dbReference>
<evidence type="ECO:0000256" key="4">
    <source>
        <dbReference type="SAM" id="MobiDB-lite"/>
    </source>
</evidence>
<dbReference type="SUPFAM" id="SSF81822">
    <property type="entry name" value="RuBisCo LSMT C-terminal, substrate-binding domain"/>
    <property type="match status" value="1"/>
</dbReference>
<dbReference type="CDD" id="cd19179">
    <property type="entry name" value="SET_RBCMT"/>
    <property type="match status" value="1"/>
</dbReference>
<dbReference type="Pfam" id="PF00856">
    <property type="entry name" value="SET"/>
    <property type="match status" value="1"/>
</dbReference>
<dbReference type="EMBL" id="VRMN01000001">
    <property type="protein sequence ID" value="KAA8500067.1"/>
    <property type="molecule type" value="Genomic_DNA"/>
</dbReference>
<dbReference type="InterPro" id="IPR001214">
    <property type="entry name" value="SET_dom"/>
</dbReference>
<evidence type="ECO:0000256" key="1">
    <source>
        <dbReference type="ARBA" id="ARBA00022603"/>
    </source>
</evidence>
<dbReference type="PROSITE" id="PS50280">
    <property type="entry name" value="SET"/>
    <property type="match status" value="1"/>
</dbReference>
<gene>
    <name evidence="6" type="ORF">FVE85_7652</name>
</gene>
<keyword evidence="1 6" id="KW-0489">Methyltransferase</keyword>
<dbReference type="Pfam" id="PF09273">
    <property type="entry name" value="Rubis-subs-bind"/>
    <property type="match status" value="1"/>
</dbReference>
<dbReference type="PANTHER" id="PTHR13271:SF123">
    <property type="entry name" value="RIBULOSE-1,5-BISPHOSPHATE CARBOXYLASE_OXYGENASE SMALL SUBUNIT N-METHYLTRANSFERASE I-RELATED"/>
    <property type="match status" value="1"/>
</dbReference>
<feature type="compositionally biased region" description="Low complexity" evidence="4">
    <location>
        <begin position="24"/>
        <end position="35"/>
    </location>
</feature>
<organism evidence="6 7">
    <name type="scientific">Porphyridium purpureum</name>
    <name type="common">Red alga</name>
    <name type="synonym">Porphyridium cruentum</name>
    <dbReference type="NCBI Taxonomy" id="35688"/>
    <lineage>
        <taxon>Eukaryota</taxon>
        <taxon>Rhodophyta</taxon>
        <taxon>Bangiophyceae</taxon>
        <taxon>Porphyridiales</taxon>
        <taxon>Porphyridiaceae</taxon>
        <taxon>Porphyridium</taxon>
    </lineage>
</organism>
<name>A0A5J4ZBP4_PORPP</name>
<proteinExistence type="predicted"/>
<dbReference type="OMA" id="TGLEPWI"/>
<dbReference type="GO" id="GO:0016279">
    <property type="term" value="F:protein-lysine N-methyltransferase activity"/>
    <property type="evidence" value="ECO:0007669"/>
    <property type="project" value="InterPro"/>
</dbReference>
<evidence type="ECO:0000313" key="7">
    <source>
        <dbReference type="Proteomes" id="UP000324585"/>
    </source>
</evidence>
<reference evidence="7" key="1">
    <citation type="journal article" date="2019" name="Nat. Commun.">
        <title>Expansion of phycobilisome linker gene families in mesophilic red algae.</title>
        <authorList>
            <person name="Lee J."/>
            <person name="Kim D."/>
            <person name="Bhattacharya D."/>
            <person name="Yoon H.S."/>
        </authorList>
    </citation>
    <scope>NUCLEOTIDE SEQUENCE [LARGE SCALE GENOMIC DNA]</scope>
    <source>
        <strain evidence="7">CCMP 1328</strain>
    </source>
</reference>
<feature type="domain" description="SET" evidence="5">
    <location>
        <begin position="109"/>
        <end position="340"/>
    </location>
</feature>
<evidence type="ECO:0000313" key="6">
    <source>
        <dbReference type="EMBL" id="KAA8500067.1"/>
    </source>
</evidence>
<keyword evidence="7" id="KW-1185">Reference proteome</keyword>
<comment type="caution">
    <text evidence="6">The sequence shown here is derived from an EMBL/GenBank/DDBJ whole genome shotgun (WGS) entry which is preliminary data.</text>
</comment>
<evidence type="ECO:0000256" key="2">
    <source>
        <dbReference type="ARBA" id="ARBA00022679"/>
    </source>
</evidence>